<dbReference type="PANTHER" id="PTHR38340:SF1">
    <property type="entry name" value="S-LAYER PROTEIN"/>
    <property type="match status" value="1"/>
</dbReference>
<evidence type="ECO:0000256" key="2">
    <source>
        <dbReference type="ARBA" id="ARBA00004613"/>
    </source>
</evidence>
<keyword evidence="4" id="KW-0800">Toxin</keyword>
<feature type="region of interest" description="Disordered" evidence="8">
    <location>
        <begin position="535"/>
        <end position="554"/>
    </location>
</feature>
<keyword evidence="6" id="KW-0843">Virulence</keyword>
<sequence>MAEVRLTHLGTERAAGDTWLEGITDLVVEPGPDGPRVLSVTRPGNGLGLAVWELDTAGDGLDLVSSKPLAGAAVTGVEPAIEVVSFDGESEVVTLTGVGGNGLTGVTIDDAGTLGASTRSFATTALPPGLSEIELVEVGTRRFAFGAVHGSDGLERWQVGADGTLGDRVTLSSTAIGGATGMTSLGQVRIDGTPYLLAGFDGATAFAVYSVGPNGAVTQTARLDVTSGLGIAGAVQMQTTTVAGITYAVLTGATSNSLSVVEITATGALVAHDHVIDDLGTRFANASHLAITEVNGQSFIAVSGSDNGVSLFQLLPGGYLLLLDTMADSADMTLDAISALAMTATDEAVQIHVASGTEAGITTLEATLGPLGATILGSRGADTLSGAGAGRNVIDGGAGNDRIEAGSDGAVLLDGTGTDTLIGGAGTDIFVLSPDGMRNVITGFDIANDRIDLSLWPMLRSVSQLTITETATGATITFGRESLTIVSRDGRPIGVAALVADGIISIAHYLPEDPDDTTGPAPATSVSEVLGDDLANRIEGSSGPDRLDGRGGDDTLFGGPGNDVLIGGAGADRMVGGNGSDRYWVDAPGDVIVERAGAPGTDTVMSSITYRLNNFADVENLTLTGTRNLNGFGNALANVLTGNDGDNRLEGCRGNDTLIGGDGNDTLGGGSGADRMAGGNGSDRYWVDNPGDRVIEQAGAPGTDTVMSSITYRLNNFADVENLTLTGTRNLNGFGNALANVLTGNDGDNYLAGRNGDDTLIGGGGNDSLFGGAGNDRLFGGAGNDTLIGGAGVDRMVGGTGSDQFVVDSTDDVIVEAPRWRGTDTILSSVTYRLNNVAHIENLTLTGAADLDGFGNALANVLTGNAGDNRLEGCRGNDTLIGGDGTDTLVGGSGADAFVFDERPGGMNVDTILDFEPGRDRLMMRMAVFTGIGAGRLGNALFAEGTEARDANVRFFYDHDSGELWYDPDGTGDIRAQLVAEFTTHPDLHAADIFLL</sequence>
<evidence type="ECO:0000256" key="6">
    <source>
        <dbReference type="ARBA" id="ARBA00023026"/>
    </source>
</evidence>
<dbReference type="RefSeq" id="WP_128149553.1">
    <property type="nucleotide sequence ID" value="NZ_SAVB01000015.1"/>
</dbReference>
<dbReference type="AlphaFoldDB" id="A0A443LDM8"/>
<evidence type="ECO:0000256" key="5">
    <source>
        <dbReference type="ARBA" id="ARBA00022737"/>
    </source>
</evidence>
<dbReference type="PRINTS" id="PR00313">
    <property type="entry name" value="CABNDNGRPT"/>
</dbReference>
<dbReference type="Gene3D" id="2.150.10.10">
    <property type="entry name" value="Serralysin-like metalloprotease, C-terminal"/>
    <property type="match status" value="4"/>
</dbReference>
<name>A0A443LDM8_9RHOB</name>
<dbReference type="InterPro" id="IPR050557">
    <property type="entry name" value="RTX_toxin/Mannuronan_C5-epim"/>
</dbReference>
<gene>
    <name evidence="9" type="ORF">EOW65_11485</name>
</gene>
<dbReference type="OrthoDB" id="9342475at2"/>
<dbReference type="PRINTS" id="PR01488">
    <property type="entry name" value="RTXTOXINA"/>
</dbReference>
<comment type="subcellular location">
    <subcellularLocation>
        <location evidence="1">Membrane</location>
    </subcellularLocation>
    <subcellularLocation>
        <location evidence="2">Secreted</location>
    </subcellularLocation>
</comment>
<evidence type="ECO:0000313" key="10">
    <source>
        <dbReference type="Proteomes" id="UP000286594"/>
    </source>
</evidence>
<dbReference type="InterPro" id="IPR003995">
    <property type="entry name" value="RTX_toxin_determinant-A"/>
</dbReference>
<proteinExistence type="predicted"/>
<dbReference type="PROSITE" id="PS00330">
    <property type="entry name" value="HEMOLYSIN_CALCIUM"/>
    <property type="match status" value="7"/>
</dbReference>
<dbReference type="GO" id="GO:0005576">
    <property type="term" value="C:extracellular region"/>
    <property type="evidence" value="ECO:0007669"/>
    <property type="project" value="UniProtKB-SubCell"/>
</dbReference>
<evidence type="ECO:0000256" key="3">
    <source>
        <dbReference type="ARBA" id="ARBA00022525"/>
    </source>
</evidence>
<dbReference type="GO" id="GO:0016020">
    <property type="term" value="C:membrane"/>
    <property type="evidence" value="ECO:0007669"/>
    <property type="project" value="UniProtKB-SubCell"/>
</dbReference>
<evidence type="ECO:0000256" key="1">
    <source>
        <dbReference type="ARBA" id="ARBA00004370"/>
    </source>
</evidence>
<dbReference type="InterPro" id="IPR011049">
    <property type="entry name" value="Serralysin-like_metalloprot_C"/>
</dbReference>
<dbReference type="PANTHER" id="PTHR38340">
    <property type="entry name" value="S-LAYER PROTEIN"/>
    <property type="match status" value="1"/>
</dbReference>
<dbReference type="GO" id="GO:0005509">
    <property type="term" value="F:calcium ion binding"/>
    <property type="evidence" value="ECO:0007669"/>
    <property type="project" value="InterPro"/>
</dbReference>
<organism evidence="9 10">
    <name type="scientific">Paenirhodobacter ferrireducens</name>
    <dbReference type="NCBI Taxonomy" id="1215032"/>
    <lineage>
        <taxon>Bacteria</taxon>
        <taxon>Pseudomonadati</taxon>
        <taxon>Pseudomonadota</taxon>
        <taxon>Alphaproteobacteria</taxon>
        <taxon>Rhodobacterales</taxon>
        <taxon>Rhodobacter group</taxon>
        <taxon>Paenirhodobacter</taxon>
    </lineage>
</organism>
<dbReference type="Proteomes" id="UP000286594">
    <property type="component" value="Unassembled WGS sequence"/>
</dbReference>
<protein>
    <recommendedName>
        <fullName evidence="11">Calcium-binding protein</fullName>
    </recommendedName>
</protein>
<evidence type="ECO:0000256" key="4">
    <source>
        <dbReference type="ARBA" id="ARBA00022656"/>
    </source>
</evidence>
<dbReference type="InterPro" id="IPR001343">
    <property type="entry name" value="Hemolysn_Ca-bd"/>
</dbReference>
<evidence type="ECO:0000313" key="9">
    <source>
        <dbReference type="EMBL" id="RWR47236.1"/>
    </source>
</evidence>
<evidence type="ECO:0000256" key="7">
    <source>
        <dbReference type="ARBA" id="ARBA00023136"/>
    </source>
</evidence>
<dbReference type="SUPFAM" id="SSF51120">
    <property type="entry name" value="beta-Roll"/>
    <property type="match status" value="5"/>
</dbReference>
<keyword evidence="7" id="KW-0472">Membrane</keyword>
<reference evidence="9 10" key="1">
    <citation type="submission" date="2019-01" db="EMBL/GenBank/DDBJ databases">
        <title>Sinorhodobacter populi sp. nov. isolated from the symptomatic bark tissue of Populus euramericana canker.</title>
        <authorList>
            <person name="Xu G."/>
        </authorList>
    </citation>
    <scope>NUCLEOTIDE SEQUENCE [LARGE SCALE GENOMIC DNA]</scope>
    <source>
        <strain evidence="9 10">CCTCC AB2012026</strain>
    </source>
</reference>
<keyword evidence="3" id="KW-0964">Secreted</keyword>
<comment type="caution">
    <text evidence="9">The sequence shown here is derived from an EMBL/GenBank/DDBJ whole genome shotgun (WGS) entry which is preliminary data.</text>
</comment>
<evidence type="ECO:0008006" key="11">
    <source>
        <dbReference type="Google" id="ProtNLM"/>
    </source>
</evidence>
<dbReference type="EMBL" id="SAVB01000015">
    <property type="protein sequence ID" value="RWR47236.1"/>
    <property type="molecule type" value="Genomic_DNA"/>
</dbReference>
<evidence type="ECO:0000256" key="8">
    <source>
        <dbReference type="SAM" id="MobiDB-lite"/>
    </source>
</evidence>
<keyword evidence="5" id="KW-0677">Repeat</keyword>
<dbReference type="InterPro" id="IPR018511">
    <property type="entry name" value="Hemolysin-typ_Ca-bd_CS"/>
</dbReference>
<dbReference type="GO" id="GO:0090729">
    <property type="term" value="F:toxin activity"/>
    <property type="evidence" value="ECO:0007669"/>
    <property type="project" value="UniProtKB-KW"/>
</dbReference>
<keyword evidence="10" id="KW-1185">Reference proteome</keyword>
<accession>A0A443LDM8</accession>
<dbReference type="Pfam" id="PF00353">
    <property type="entry name" value="HemolysinCabind"/>
    <property type="match status" value="7"/>
</dbReference>